<dbReference type="FunFam" id="3.30.230.40:FF:000005">
    <property type="entry name" value="Imidazoleglycerol-phosphate dehydratase"/>
    <property type="match status" value="1"/>
</dbReference>
<protein>
    <recommendedName>
        <fullName evidence="5 9">Imidazoleglycerol-phosphate dehydratase</fullName>
        <ecNumber evidence="4 9">4.2.1.19</ecNumber>
    </recommendedName>
</protein>
<dbReference type="InterPro" id="IPR000807">
    <property type="entry name" value="ImidazoleglycerolP_deHydtase"/>
</dbReference>
<keyword evidence="12" id="KW-1185">Reference proteome</keyword>
<comment type="catalytic activity">
    <reaction evidence="1 9">
        <text>D-erythro-1-(imidazol-4-yl)glycerol 3-phosphate = 3-(imidazol-4-yl)-2-oxopropyl phosphate + H2O</text>
        <dbReference type="Rhea" id="RHEA:11040"/>
        <dbReference type="ChEBI" id="CHEBI:15377"/>
        <dbReference type="ChEBI" id="CHEBI:57766"/>
        <dbReference type="ChEBI" id="CHEBI:58278"/>
        <dbReference type="EC" id="4.2.1.19"/>
    </reaction>
</comment>
<evidence type="ECO:0000256" key="6">
    <source>
        <dbReference type="ARBA" id="ARBA00022605"/>
    </source>
</evidence>
<dbReference type="AlphaFoldDB" id="A0AAN9YUY6"/>
<evidence type="ECO:0000256" key="2">
    <source>
        <dbReference type="ARBA" id="ARBA00005047"/>
    </source>
</evidence>
<evidence type="ECO:0000313" key="11">
    <source>
        <dbReference type="EMBL" id="KAK7754895.1"/>
    </source>
</evidence>
<keyword evidence="6" id="KW-0028">Amino-acid biosynthesis</keyword>
<evidence type="ECO:0000256" key="7">
    <source>
        <dbReference type="ARBA" id="ARBA00023102"/>
    </source>
</evidence>
<evidence type="ECO:0000256" key="3">
    <source>
        <dbReference type="ARBA" id="ARBA00007481"/>
    </source>
</evidence>
<dbReference type="PANTHER" id="PTHR23133:SF2">
    <property type="entry name" value="IMIDAZOLEGLYCEROL-PHOSPHATE DEHYDRATASE"/>
    <property type="match status" value="1"/>
</dbReference>
<evidence type="ECO:0000256" key="1">
    <source>
        <dbReference type="ARBA" id="ARBA00001723"/>
    </source>
</evidence>
<keyword evidence="7 9" id="KW-0368">Histidine biosynthesis</keyword>
<comment type="pathway">
    <text evidence="2 9">Amino-acid biosynthesis; L-histidine biosynthesis; L-histidine from 5-phospho-alpha-D-ribose 1-diphosphate: step 6/9.</text>
</comment>
<gene>
    <name evidence="11" type="primary">HIS3</name>
    <name evidence="11" type="ORF">SLS62_003209</name>
</gene>
<dbReference type="InterPro" id="IPR038494">
    <property type="entry name" value="IGPD_sf"/>
</dbReference>
<evidence type="ECO:0000256" key="5">
    <source>
        <dbReference type="ARBA" id="ARBA00016664"/>
    </source>
</evidence>
<dbReference type="HAMAP" id="MF_00076">
    <property type="entry name" value="HisB"/>
    <property type="match status" value="1"/>
</dbReference>
<dbReference type="EC" id="4.2.1.19" evidence="4 9"/>
<feature type="region of interest" description="Disordered" evidence="10">
    <location>
        <begin position="37"/>
        <end position="59"/>
    </location>
</feature>
<dbReference type="FunFam" id="3.30.230.40:FF:000001">
    <property type="entry name" value="Imidazoleglycerol-phosphate dehydratase HisB"/>
    <property type="match status" value="1"/>
</dbReference>
<dbReference type="SUPFAM" id="SSF54211">
    <property type="entry name" value="Ribosomal protein S5 domain 2-like"/>
    <property type="match status" value="2"/>
</dbReference>
<dbReference type="Gene3D" id="3.30.230.40">
    <property type="entry name" value="Imidazole glycerol phosphate dehydratase, domain 1"/>
    <property type="match status" value="2"/>
</dbReference>
<evidence type="ECO:0000256" key="4">
    <source>
        <dbReference type="ARBA" id="ARBA00012075"/>
    </source>
</evidence>
<dbReference type="Proteomes" id="UP001320420">
    <property type="component" value="Unassembled WGS sequence"/>
</dbReference>
<evidence type="ECO:0000256" key="10">
    <source>
        <dbReference type="SAM" id="MobiDB-lite"/>
    </source>
</evidence>
<dbReference type="InterPro" id="IPR020568">
    <property type="entry name" value="Ribosomal_Su5_D2-typ_SF"/>
</dbReference>
<evidence type="ECO:0000256" key="8">
    <source>
        <dbReference type="ARBA" id="ARBA00023239"/>
    </source>
</evidence>
<dbReference type="PROSITE" id="PS00954">
    <property type="entry name" value="IGP_DEHYDRATASE_1"/>
    <property type="match status" value="1"/>
</dbReference>
<accession>A0AAN9YUY6</accession>
<proteinExistence type="inferred from homology"/>
<reference evidence="11 12" key="1">
    <citation type="submission" date="2024-02" db="EMBL/GenBank/DDBJ databases">
        <title>De novo assembly and annotation of 12 fungi associated with fruit tree decline syndrome in Ontario, Canada.</title>
        <authorList>
            <person name="Sulman M."/>
            <person name="Ellouze W."/>
            <person name="Ilyukhin E."/>
        </authorList>
    </citation>
    <scope>NUCLEOTIDE SEQUENCE [LARGE SCALE GENOMIC DNA]</scope>
    <source>
        <strain evidence="11 12">M11/M66-122</strain>
    </source>
</reference>
<dbReference type="Pfam" id="PF00475">
    <property type="entry name" value="IGPD"/>
    <property type="match status" value="1"/>
</dbReference>
<keyword evidence="8 9" id="KW-0456">Lyase</keyword>
<name>A0AAN9YUY6_9PEZI</name>
<evidence type="ECO:0000256" key="9">
    <source>
        <dbReference type="RuleBase" id="RU000598"/>
    </source>
</evidence>
<evidence type="ECO:0000313" key="12">
    <source>
        <dbReference type="Proteomes" id="UP001320420"/>
    </source>
</evidence>
<dbReference type="EMBL" id="JAKJXP020000017">
    <property type="protein sequence ID" value="KAK7754895.1"/>
    <property type="molecule type" value="Genomic_DNA"/>
</dbReference>
<dbReference type="GO" id="GO:0004424">
    <property type="term" value="F:imidazoleglycerol-phosphate dehydratase activity"/>
    <property type="evidence" value="ECO:0007669"/>
    <property type="project" value="UniProtKB-EC"/>
</dbReference>
<dbReference type="PANTHER" id="PTHR23133">
    <property type="entry name" value="IMIDAZOLEGLYCEROL-PHOSPHATE DEHYDRATASE HIS7"/>
    <property type="match status" value="1"/>
</dbReference>
<comment type="caution">
    <text evidence="11">The sequence shown here is derived from an EMBL/GenBank/DDBJ whole genome shotgun (WGS) entry which is preliminary data.</text>
</comment>
<comment type="similarity">
    <text evidence="3 9">Belongs to the imidazoleglycerol-phosphate dehydratase family.</text>
</comment>
<sequence length="234" mass="24551">MGSDSTSTGAPRWAALARDTNETKIQLALNLDGGHFPPETDPRLVSSTEGHASQASKSQTISVNTGIGFLDHMLHALAKHAGWSLALACKGDLHIDDHHTAEDVCLALGYAFATALAQGTGVAGLARFGSAYAPLDEALSRAVVDLSNRPYAVVELGLVREKIGDLSCEMIPHCLQSFAQAARLTLHVDCLRGANDHHRAESAFKALAVAIRAAAARVPGREGEVPSTKGTLSV</sequence>
<dbReference type="InterPro" id="IPR020565">
    <property type="entry name" value="ImidazoleglycerP_deHydtase_CS"/>
</dbReference>
<feature type="compositionally biased region" description="Polar residues" evidence="10">
    <location>
        <begin position="45"/>
        <end position="59"/>
    </location>
</feature>
<organism evidence="11 12">
    <name type="scientific">Diatrype stigma</name>
    <dbReference type="NCBI Taxonomy" id="117547"/>
    <lineage>
        <taxon>Eukaryota</taxon>
        <taxon>Fungi</taxon>
        <taxon>Dikarya</taxon>
        <taxon>Ascomycota</taxon>
        <taxon>Pezizomycotina</taxon>
        <taxon>Sordariomycetes</taxon>
        <taxon>Xylariomycetidae</taxon>
        <taxon>Xylariales</taxon>
        <taxon>Diatrypaceae</taxon>
        <taxon>Diatrype</taxon>
    </lineage>
</organism>
<dbReference type="PROSITE" id="PS00955">
    <property type="entry name" value="IGP_DEHYDRATASE_2"/>
    <property type="match status" value="1"/>
</dbReference>
<dbReference type="CDD" id="cd07914">
    <property type="entry name" value="IGPD"/>
    <property type="match status" value="1"/>
</dbReference>
<dbReference type="GO" id="GO:0000105">
    <property type="term" value="P:L-histidine biosynthetic process"/>
    <property type="evidence" value="ECO:0007669"/>
    <property type="project" value="UniProtKB-KW"/>
</dbReference>